<keyword evidence="3" id="KW-0520">NAD</keyword>
<dbReference type="PANTHER" id="PTHR11017:SF560">
    <property type="entry name" value="RESISTANCE PROTEIN (TIR-NBS-LRR CLASS), PUTATIVE-RELATED"/>
    <property type="match status" value="1"/>
</dbReference>
<dbReference type="Gene3D" id="3.80.10.10">
    <property type="entry name" value="Ribonuclease Inhibitor"/>
    <property type="match status" value="1"/>
</dbReference>
<dbReference type="OrthoDB" id="1901675at2759"/>
<dbReference type="SUPFAM" id="SSF52058">
    <property type="entry name" value="L domain-like"/>
    <property type="match status" value="1"/>
</dbReference>
<dbReference type="PRINTS" id="PR00364">
    <property type="entry name" value="DISEASERSIST"/>
</dbReference>
<dbReference type="InterPro" id="IPR058192">
    <property type="entry name" value="WHD_ROQ1-like"/>
</dbReference>
<dbReference type="PROSITE" id="PS50104">
    <property type="entry name" value="TIR"/>
    <property type="match status" value="1"/>
</dbReference>
<dbReference type="Gene3D" id="3.40.50.10140">
    <property type="entry name" value="Toll/interleukin-1 receptor homology (TIR) domain"/>
    <property type="match status" value="1"/>
</dbReference>
<evidence type="ECO:0000256" key="2">
    <source>
        <dbReference type="ARBA" id="ARBA00022737"/>
    </source>
</evidence>
<evidence type="ECO:0000256" key="1">
    <source>
        <dbReference type="ARBA" id="ARBA00022614"/>
    </source>
</evidence>
<dbReference type="FunFam" id="3.40.50.10140:FF:000007">
    <property type="entry name" value="Disease resistance protein (TIR-NBS-LRR class)"/>
    <property type="match status" value="1"/>
</dbReference>
<gene>
    <name evidence="5" type="primary">Vigan.09G036300</name>
    <name evidence="5" type="ORF">VIGAN_09036300</name>
</gene>
<dbReference type="EMBL" id="AP015042">
    <property type="protein sequence ID" value="BAT97022.1"/>
    <property type="molecule type" value="Genomic_DNA"/>
</dbReference>
<evidence type="ECO:0000259" key="4">
    <source>
        <dbReference type="PROSITE" id="PS50104"/>
    </source>
</evidence>
<dbReference type="InterPro" id="IPR000157">
    <property type="entry name" value="TIR_dom"/>
</dbReference>
<dbReference type="GO" id="GO:0006952">
    <property type="term" value="P:defense response"/>
    <property type="evidence" value="ECO:0007669"/>
    <property type="project" value="InterPro"/>
</dbReference>
<accession>A0A0S3SVU2</accession>
<dbReference type="InterPro" id="IPR032675">
    <property type="entry name" value="LRR_dom_sf"/>
</dbReference>
<dbReference type="GO" id="GO:0007165">
    <property type="term" value="P:signal transduction"/>
    <property type="evidence" value="ECO:0007669"/>
    <property type="project" value="InterPro"/>
</dbReference>
<dbReference type="Proteomes" id="UP000291084">
    <property type="component" value="Chromosome 9"/>
</dbReference>
<dbReference type="InterPro" id="IPR042197">
    <property type="entry name" value="Apaf_helical"/>
</dbReference>
<dbReference type="InterPro" id="IPR044974">
    <property type="entry name" value="Disease_R_plants"/>
</dbReference>
<evidence type="ECO:0000313" key="5">
    <source>
        <dbReference type="EMBL" id="BAT97022.1"/>
    </source>
</evidence>
<keyword evidence="2" id="KW-0677">Repeat</keyword>
<keyword evidence="6" id="KW-1185">Reference proteome</keyword>
<feature type="domain" description="TIR" evidence="4">
    <location>
        <begin position="14"/>
        <end position="183"/>
    </location>
</feature>
<dbReference type="InterPro" id="IPR002182">
    <property type="entry name" value="NB-ARC"/>
</dbReference>
<dbReference type="Gene3D" id="1.10.8.430">
    <property type="entry name" value="Helical domain of apoptotic protease-activating factors"/>
    <property type="match status" value="1"/>
</dbReference>
<organism evidence="5 6">
    <name type="scientific">Vigna angularis var. angularis</name>
    <dbReference type="NCBI Taxonomy" id="157739"/>
    <lineage>
        <taxon>Eukaryota</taxon>
        <taxon>Viridiplantae</taxon>
        <taxon>Streptophyta</taxon>
        <taxon>Embryophyta</taxon>
        <taxon>Tracheophyta</taxon>
        <taxon>Spermatophyta</taxon>
        <taxon>Magnoliopsida</taxon>
        <taxon>eudicotyledons</taxon>
        <taxon>Gunneridae</taxon>
        <taxon>Pentapetalae</taxon>
        <taxon>rosids</taxon>
        <taxon>fabids</taxon>
        <taxon>Fabales</taxon>
        <taxon>Fabaceae</taxon>
        <taxon>Papilionoideae</taxon>
        <taxon>50 kb inversion clade</taxon>
        <taxon>NPAAA clade</taxon>
        <taxon>indigoferoid/millettioid clade</taxon>
        <taxon>Phaseoleae</taxon>
        <taxon>Vigna</taxon>
    </lineage>
</organism>
<dbReference type="Pfam" id="PF23282">
    <property type="entry name" value="WHD_ROQ1"/>
    <property type="match status" value="1"/>
</dbReference>
<dbReference type="Gene3D" id="3.40.50.300">
    <property type="entry name" value="P-loop containing nucleotide triphosphate hydrolases"/>
    <property type="match status" value="1"/>
</dbReference>
<dbReference type="AlphaFoldDB" id="A0A0S3SVU2"/>
<dbReference type="SMART" id="SM00255">
    <property type="entry name" value="TIR"/>
    <property type="match status" value="1"/>
</dbReference>
<dbReference type="InterPro" id="IPR027417">
    <property type="entry name" value="P-loop_NTPase"/>
</dbReference>
<dbReference type="SUPFAM" id="SSF52200">
    <property type="entry name" value="Toll/Interleukin receptor TIR domain"/>
    <property type="match status" value="1"/>
</dbReference>
<name>A0A0S3SVU2_PHAAN</name>
<keyword evidence="1" id="KW-0433">Leucine-rich repeat</keyword>
<dbReference type="Pfam" id="PF00931">
    <property type="entry name" value="NB-ARC"/>
    <property type="match status" value="1"/>
</dbReference>
<evidence type="ECO:0000256" key="3">
    <source>
        <dbReference type="ARBA" id="ARBA00023027"/>
    </source>
</evidence>
<proteinExistence type="predicted"/>
<dbReference type="GO" id="GO:0043531">
    <property type="term" value="F:ADP binding"/>
    <property type="evidence" value="ECO:0007669"/>
    <property type="project" value="InterPro"/>
</dbReference>
<protein>
    <recommendedName>
        <fullName evidence="4">TIR domain-containing protein</fullName>
    </recommendedName>
</protein>
<dbReference type="PANTHER" id="PTHR11017">
    <property type="entry name" value="LEUCINE-RICH REPEAT-CONTAINING PROTEIN"/>
    <property type="match status" value="1"/>
</dbReference>
<dbReference type="InterPro" id="IPR035897">
    <property type="entry name" value="Toll_tir_struct_dom_sf"/>
</dbReference>
<sequence>MAFESSSPSAKSEWIYDVFINFRGVDTRKKFVSHLHSSLSKAGVKTFLDEENLLKGMELQELLRAIQVSQIAIIVFSKRYAESSWCLDELQTIFQCRQSCGLRVVPVFYYVEPSEVRHQTGDFGDALTAAAESRYAGEHLEFALSSWRRTLTDAANLSGWNATDQRTEAELVRDIVNHVIANLDYNAFSITKFHVGLDHPVQEVIRFIERTKSSCKIGIWGMGGSGKSTIAKVIYNKLHRLFENKSFIENIREVCQTDRRRGLVRLQEKLLSDILKVKVEIQNIGIGQGMIDNRFIGKRALIVLDDVNEFDELEALCGNTQWMGERSVIIITTRDLHLLKKFEVNYVHEMKEMEANESLELFSRHAFREAKPREDFNELAKGAVSYCGGLPLALEVLGSYLSNRTMTEWRSVLSKLKISPNTQVQEKLRISFDNLCDQMEKEIFLDVCCVFIGKERGCVTEVLNGCGLYADIGITVLLERGLIKVEKNNKLRMHHLLQDMGREIIRELSRKEPGKRSRLWLQEDVRDVLTNSTGTDAVEGLALKLNLNNRECFKADAFEEMRSLRLLQLHHVELMGDYGHLSKQLRWIYWQGFPSKHIPDNFYLEDAIAINFKHSNLRQVWKEPKALLMLKFLNLSHSKYLTETPDFSGLPYLEKLILKYCPSLRCVHKSIGDLCNIVLINLKNCTGLSSLPREIYKLKSLKTLILSGCKKIDKLEEDIAEMKSLTTLIAENAVVKVPFSIVSSKSIGYLFPCGFEGFSHDVLPSIIWCWLSPTMNPLSRILPLCGISSSLVSMNMQNIDLGDLAPILTNLLNLRSVWVQCDTEFQITKQVRKILNDVRWVHFTELGLASCTSEISDNSLRSYLIGIGSYKEEDFNTLNKSISKELATSGSCHVFLPGGNYPFWLAHTGEGHSVYFTVPQDWEIRGMALCVVYLATPETVATECLISVVMVNYTKYTIQLYKRDTVISFNDADWQGIISHLEAGDKVEIFLSFRNELVIKNTAVYLINYEFIDMEVKAVSNPPVMKVYSRKRNLKDQESSRKRQW</sequence>
<reference evidence="5 6" key="1">
    <citation type="journal article" date="2015" name="Sci. Rep.">
        <title>The power of single molecule real-time sequencing technology in the de novo assembly of a eukaryotic genome.</title>
        <authorList>
            <person name="Sakai H."/>
            <person name="Naito K."/>
            <person name="Ogiso-Tanaka E."/>
            <person name="Takahashi Y."/>
            <person name="Iseki K."/>
            <person name="Muto C."/>
            <person name="Satou K."/>
            <person name="Teruya K."/>
            <person name="Shiroma A."/>
            <person name="Shimoji M."/>
            <person name="Hirano T."/>
            <person name="Itoh T."/>
            <person name="Kaga A."/>
            <person name="Tomooka N."/>
        </authorList>
    </citation>
    <scope>NUCLEOTIDE SEQUENCE [LARGE SCALE GENOMIC DNA]</scope>
    <source>
        <strain evidence="6">cv. Shumari</strain>
    </source>
</reference>
<dbReference type="SUPFAM" id="SSF52540">
    <property type="entry name" value="P-loop containing nucleoside triphosphate hydrolases"/>
    <property type="match status" value="1"/>
</dbReference>
<dbReference type="Pfam" id="PF01582">
    <property type="entry name" value="TIR"/>
    <property type="match status" value="1"/>
</dbReference>
<evidence type="ECO:0000313" key="6">
    <source>
        <dbReference type="Proteomes" id="UP000291084"/>
    </source>
</evidence>